<protein>
    <submittedName>
        <fullName evidence="3">PQQ-dependent sugar dehydrogenase</fullName>
    </submittedName>
</protein>
<accession>A0A540WXU8</accession>
<dbReference type="Gene3D" id="2.120.10.30">
    <property type="entry name" value="TolB, C-terminal domain"/>
    <property type="match status" value="1"/>
</dbReference>
<gene>
    <name evidence="3" type="ORF">FJV41_21720</name>
</gene>
<evidence type="ECO:0000256" key="1">
    <source>
        <dbReference type="SAM" id="SignalP"/>
    </source>
</evidence>
<evidence type="ECO:0000313" key="3">
    <source>
        <dbReference type="EMBL" id="TQF13829.1"/>
    </source>
</evidence>
<keyword evidence="4" id="KW-1185">Reference proteome</keyword>
<dbReference type="InterPro" id="IPR011041">
    <property type="entry name" value="Quinoprot_gluc/sorb_DH_b-prop"/>
</dbReference>
<evidence type="ECO:0000313" key="4">
    <source>
        <dbReference type="Proteomes" id="UP000315369"/>
    </source>
</evidence>
<dbReference type="PROSITE" id="PS51257">
    <property type="entry name" value="PROKAR_LIPOPROTEIN"/>
    <property type="match status" value="1"/>
</dbReference>
<dbReference type="InterPro" id="IPR012938">
    <property type="entry name" value="Glc/Sorbosone_DH"/>
</dbReference>
<name>A0A540WXU8_9BACT</name>
<dbReference type="PANTHER" id="PTHR19328">
    <property type="entry name" value="HEDGEHOG-INTERACTING PROTEIN"/>
    <property type="match status" value="1"/>
</dbReference>
<feature type="domain" description="Glucose/Sorbosone dehydrogenase" evidence="2">
    <location>
        <begin position="59"/>
        <end position="348"/>
    </location>
</feature>
<feature type="chain" id="PRO_5022003186" evidence="1">
    <location>
        <begin position="23"/>
        <end position="448"/>
    </location>
</feature>
<dbReference type="RefSeq" id="WP_141644441.1">
    <property type="nucleotide sequence ID" value="NZ_VIFM01000086.1"/>
</dbReference>
<dbReference type="Pfam" id="PF07995">
    <property type="entry name" value="GSDH"/>
    <property type="match status" value="1"/>
</dbReference>
<organism evidence="3 4">
    <name type="scientific">Myxococcus llanfairpwllgwyngyllgogerychwyrndrobwllllantysiliogogogochensis</name>
    <dbReference type="NCBI Taxonomy" id="2590453"/>
    <lineage>
        <taxon>Bacteria</taxon>
        <taxon>Pseudomonadati</taxon>
        <taxon>Myxococcota</taxon>
        <taxon>Myxococcia</taxon>
        <taxon>Myxococcales</taxon>
        <taxon>Cystobacterineae</taxon>
        <taxon>Myxococcaceae</taxon>
        <taxon>Myxococcus</taxon>
    </lineage>
</organism>
<dbReference type="AlphaFoldDB" id="A0A540WXU8"/>
<keyword evidence="1" id="KW-0732">Signal</keyword>
<dbReference type="PANTHER" id="PTHR19328:SF13">
    <property type="entry name" value="HIPL1 PROTEIN"/>
    <property type="match status" value="1"/>
</dbReference>
<dbReference type="OrthoDB" id="9770043at2"/>
<sequence length="448" mass="47108">MPPWPCRFARVLPLLLLSVACAPEPSSDMAEAPDEVSATRAAVTLPPSYTDALVTNIPEPTALAFTPDGRLLITTQGGQLRVFTGGVLLPTPALNLSARLCSDSERGLLGIAVDPNFINTAHIFLYYTFNKFNTCGTNIPNVPVNRVSRFTLSDGNTINPASEVVLLDNIPSTAGNHNGGDLAFGSDGRLYISVGDGGCQLGDPSRCGGLNNTARRLDVLLGKILRVRKDGNMAPNNPWFDAPGARRCGNPAGVPPGTGPCQEIYATGLRNPFRIAFRPGTSSFFINDVGQSVWEEIDEGIEGADYGWNTREGHCVTASATNCGAPPAGMTNPLFDYKHGANPGGSPFQGCNSITGGAFVPQGAWASNDDDAYFFSDFVCGKVFKLTQGPGGAVTVSAFATGLGSGSAVSLRFGPSSTGTSLYYTTYEDGGEVRRINYIGTVHQPPSP</sequence>
<evidence type="ECO:0000259" key="2">
    <source>
        <dbReference type="Pfam" id="PF07995"/>
    </source>
</evidence>
<reference evidence="3 4" key="1">
    <citation type="submission" date="2019-06" db="EMBL/GenBank/DDBJ databases">
        <authorList>
            <person name="Livingstone P."/>
            <person name="Whitworth D."/>
        </authorList>
    </citation>
    <scope>NUCLEOTIDE SEQUENCE [LARGE SCALE GENOMIC DNA]</scope>
    <source>
        <strain evidence="3 4">AM401</strain>
    </source>
</reference>
<dbReference type="EMBL" id="VIFM01000086">
    <property type="protein sequence ID" value="TQF13829.1"/>
    <property type="molecule type" value="Genomic_DNA"/>
</dbReference>
<dbReference type="InterPro" id="IPR011042">
    <property type="entry name" value="6-blade_b-propeller_TolB-like"/>
</dbReference>
<dbReference type="Proteomes" id="UP000315369">
    <property type="component" value="Unassembled WGS sequence"/>
</dbReference>
<feature type="signal peptide" evidence="1">
    <location>
        <begin position="1"/>
        <end position="22"/>
    </location>
</feature>
<comment type="caution">
    <text evidence="3">The sequence shown here is derived from an EMBL/GenBank/DDBJ whole genome shotgun (WGS) entry which is preliminary data.</text>
</comment>
<dbReference type="SUPFAM" id="SSF50952">
    <property type="entry name" value="Soluble quinoprotein glucose dehydrogenase"/>
    <property type="match status" value="1"/>
</dbReference>
<proteinExistence type="predicted"/>